<dbReference type="Gene3D" id="3.40.1830.10">
    <property type="entry name" value="Thermophilic metalloprotease (M29)"/>
    <property type="match status" value="1"/>
</dbReference>
<dbReference type="Pfam" id="PF02073">
    <property type="entry name" value="Peptidase_M29"/>
    <property type="match status" value="1"/>
</dbReference>
<evidence type="ECO:0000256" key="7">
    <source>
        <dbReference type="ARBA" id="ARBA00022723"/>
    </source>
</evidence>
<keyword evidence="5 10" id="KW-0031">Aminopeptidase</keyword>
<evidence type="ECO:0000256" key="8">
    <source>
        <dbReference type="ARBA" id="ARBA00022801"/>
    </source>
</evidence>
<sequence length="371" mass="42059">MIHSQFEKLADLLINHSCTLGKGEKVLIEAFDIPQEMVIATIRAARKVGGIPFVTWKNNLILKELISDTTQEHMGLMGDVEKFRMKEMDAYIGLRGSLNISEMSDIESGKMAIYQSELLQKVHFKERVANTKWVVLRWPTPSMAQQANMSTEAFEKFYFDVCCLDYKRMDEAMKPLEKLMTEADKVHIKGPGTDLRFSIKNIPAIRCAGERNIPDGECFTAPVKDSVEGHIQFNAETLYHGTVFNDIRLEFEKGKVVKATGSDEEKLNSILDTDEGGRFIGEFAIAFNPYITEPMRDILFDEKIAGSFHFTPGNAYDIADNGNRSDIHWDMVLIQRPDYGGGEIWFDDVLIRKDGMFVIPELKGLNPENLV</sequence>
<evidence type="ECO:0000313" key="10">
    <source>
        <dbReference type="EMBL" id="OIR21275.1"/>
    </source>
</evidence>
<gene>
    <name evidence="10" type="ORF">BD935_00645</name>
</gene>
<keyword evidence="6" id="KW-0645">Protease</keyword>
<dbReference type="EMBL" id="MIZA01000001">
    <property type="protein sequence ID" value="OIR21275.1"/>
    <property type="molecule type" value="Genomic_DNA"/>
</dbReference>
<comment type="cofactor">
    <cofactor evidence="1">
        <name>Co(2+)</name>
        <dbReference type="ChEBI" id="CHEBI:48828"/>
    </cofactor>
</comment>
<evidence type="ECO:0000313" key="11">
    <source>
        <dbReference type="Proteomes" id="UP000183080"/>
    </source>
</evidence>
<evidence type="ECO:0000256" key="6">
    <source>
        <dbReference type="ARBA" id="ARBA00022670"/>
    </source>
</evidence>
<dbReference type="GO" id="GO:0046872">
    <property type="term" value="F:metal ion binding"/>
    <property type="evidence" value="ECO:0007669"/>
    <property type="project" value="UniProtKB-KW"/>
</dbReference>
<dbReference type="PANTHER" id="PTHR34448">
    <property type="entry name" value="AMINOPEPTIDASE"/>
    <property type="match status" value="1"/>
</dbReference>
<evidence type="ECO:0000256" key="5">
    <source>
        <dbReference type="ARBA" id="ARBA00022438"/>
    </source>
</evidence>
<protein>
    <submittedName>
        <fullName evidence="10">Aminopeptidase</fullName>
    </submittedName>
</protein>
<evidence type="ECO:0000256" key="9">
    <source>
        <dbReference type="ARBA" id="ARBA00023049"/>
    </source>
</evidence>
<proteinExistence type="inferred from homology"/>
<dbReference type="SUPFAM" id="SSF144052">
    <property type="entry name" value="Thermophilic metalloprotease-like"/>
    <property type="match status" value="1"/>
</dbReference>
<dbReference type="GO" id="GO:0004177">
    <property type="term" value="F:aminopeptidase activity"/>
    <property type="evidence" value="ECO:0007669"/>
    <property type="project" value="UniProtKB-KW"/>
</dbReference>
<dbReference type="Proteomes" id="UP000183080">
    <property type="component" value="Unassembled WGS sequence"/>
</dbReference>
<comment type="similarity">
    <text evidence="4">Belongs to the peptidase M29 family.</text>
</comment>
<dbReference type="InterPro" id="IPR052170">
    <property type="entry name" value="M29_Exopeptidase"/>
</dbReference>
<evidence type="ECO:0000256" key="1">
    <source>
        <dbReference type="ARBA" id="ARBA00001941"/>
    </source>
</evidence>
<dbReference type="AlphaFoldDB" id="A0A1J5TM92"/>
<evidence type="ECO:0000256" key="4">
    <source>
        <dbReference type="ARBA" id="ARBA00008236"/>
    </source>
</evidence>
<comment type="cofactor">
    <cofactor evidence="3">
        <name>Zn(2+)</name>
        <dbReference type="ChEBI" id="CHEBI:29105"/>
    </cofactor>
</comment>
<dbReference type="GO" id="GO:0006508">
    <property type="term" value="P:proteolysis"/>
    <property type="evidence" value="ECO:0007669"/>
    <property type="project" value="UniProtKB-KW"/>
</dbReference>
<keyword evidence="8" id="KW-0378">Hydrolase</keyword>
<comment type="caution">
    <text evidence="10">The sequence shown here is derived from an EMBL/GenBank/DDBJ whole genome shotgun (WGS) entry which is preliminary data.</text>
</comment>
<accession>A0A1J5TM92</accession>
<dbReference type="PANTHER" id="PTHR34448:SF1">
    <property type="entry name" value="BLL6088 PROTEIN"/>
    <property type="match status" value="1"/>
</dbReference>
<dbReference type="InterPro" id="IPR000787">
    <property type="entry name" value="Peptidase_M29"/>
</dbReference>
<evidence type="ECO:0000256" key="3">
    <source>
        <dbReference type="ARBA" id="ARBA00001947"/>
    </source>
</evidence>
<reference evidence="10 11" key="1">
    <citation type="submission" date="2016-08" db="EMBL/GenBank/DDBJ databases">
        <title>New Insights into Marine Group III Euryarchaeota, from dark to light.</title>
        <authorList>
            <person name="Haro-Moreno J.M."/>
            <person name="Rodriguez-Valera F."/>
            <person name="Lopez-Garcia P."/>
            <person name="Moreira D."/>
            <person name="Martin-Cuadrado A.B."/>
        </authorList>
    </citation>
    <scope>NUCLEOTIDE SEQUENCE [LARGE SCALE GENOMIC DNA]</scope>
    <source>
        <strain evidence="10">CG-Epi1</strain>
    </source>
</reference>
<organism evidence="10 11">
    <name type="scientific">Marine Group III euryarchaeote CG-Epi1</name>
    <dbReference type="NCBI Taxonomy" id="1888995"/>
    <lineage>
        <taxon>Archaea</taxon>
        <taxon>Methanobacteriati</taxon>
        <taxon>Thermoplasmatota</taxon>
        <taxon>Thermoplasmata</taxon>
        <taxon>Candidatus Thermoprofundales</taxon>
    </lineage>
</organism>
<comment type="cofactor">
    <cofactor evidence="2">
        <name>Mg(2+)</name>
        <dbReference type="ChEBI" id="CHEBI:18420"/>
    </cofactor>
</comment>
<keyword evidence="7" id="KW-0479">Metal-binding</keyword>
<dbReference type="InterPro" id="IPR035097">
    <property type="entry name" value="M29_N-terminal"/>
</dbReference>
<evidence type="ECO:0000256" key="2">
    <source>
        <dbReference type="ARBA" id="ARBA00001946"/>
    </source>
</evidence>
<keyword evidence="9" id="KW-0482">Metalloprotease</keyword>
<dbReference type="STRING" id="1888995.BD935_00645"/>
<dbReference type="GO" id="GO:0008237">
    <property type="term" value="F:metallopeptidase activity"/>
    <property type="evidence" value="ECO:0007669"/>
    <property type="project" value="UniProtKB-KW"/>
</dbReference>
<name>A0A1J5TM92_9ARCH</name>